<proteinExistence type="inferred from homology"/>
<dbReference type="InterPro" id="IPR007083">
    <property type="entry name" value="RNA_pol_Rpb1_4"/>
</dbReference>
<feature type="region of interest" description="Disordered" evidence="8">
    <location>
        <begin position="2521"/>
        <end position="2605"/>
    </location>
</feature>
<feature type="domain" description="RNA polymerase N-terminal" evidence="9">
    <location>
        <begin position="214"/>
        <end position="977"/>
    </location>
</feature>
<dbReference type="Pfam" id="PF04997">
    <property type="entry name" value="RNA_pol_Rpb1_1"/>
    <property type="match status" value="1"/>
</dbReference>
<protein>
    <recommendedName>
        <fullName evidence="7">DNA-directed RNA polymerase subunit</fullName>
        <ecNumber evidence="7">2.7.7.6</ecNumber>
    </recommendedName>
</protein>
<evidence type="ECO:0000256" key="3">
    <source>
        <dbReference type="ARBA" id="ARBA00022679"/>
    </source>
</evidence>
<evidence type="ECO:0000256" key="8">
    <source>
        <dbReference type="SAM" id="MobiDB-lite"/>
    </source>
</evidence>
<dbReference type="GO" id="GO:0042790">
    <property type="term" value="P:nucleolar large rRNA transcription by RNA polymerase I"/>
    <property type="evidence" value="ECO:0000318"/>
    <property type="project" value="GO_Central"/>
</dbReference>
<feature type="region of interest" description="Disordered" evidence="8">
    <location>
        <begin position="1199"/>
        <end position="1282"/>
    </location>
</feature>
<evidence type="ECO:0000256" key="6">
    <source>
        <dbReference type="ARBA" id="ARBA00048552"/>
    </source>
</evidence>
<feature type="compositionally biased region" description="Gly residues" evidence="8">
    <location>
        <begin position="516"/>
        <end position="526"/>
    </location>
</feature>
<evidence type="ECO:0000256" key="5">
    <source>
        <dbReference type="ARBA" id="ARBA00023163"/>
    </source>
</evidence>
<feature type="compositionally biased region" description="Basic and acidic residues" evidence="8">
    <location>
        <begin position="3336"/>
        <end position="3347"/>
    </location>
</feature>
<feature type="region of interest" description="Disordered" evidence="8">
    <location>
        <begin position="1003"/>
        <end position="1040"/>
    </location>
</feature>
<feature type="compositionally biased region" description="Low complexity" evidence="8">
    <location>
        <begin position="2744"/>
        <end position="2754"/>
    </location>
</feature>
<dbReference type="Gene3D" id="2.40.40.20">
    <property type="match status" value="2"/>
</dbReference>
<dbReference type="EC" id="2.7.7.6" evidence="7"/>
<feature type="compositionally biased region" description="Basic and acidic residues" evidence="8">
    <location>
        <begin position="2781"/>
        <end position="2799"/>
    </location>
</feature>
<dbReference type="OrthoDB" id="695233at2759"/>
<dbReference type="EMBL" id="DF237005">
    <property type="protein sequence ID" value="GAQ80511.1"/>
    <property type="molecule type" value="Genomic_DNA"/>
</dbReference>
<dbReference type="Gene3D" id="1.10.132.30">
    <property type="match status" value="1"/>
</dbReference>
<dbReference type="GO" id="GO:0003677">
    <property type="term" value="F:DNA binding"/>
    <property type="evidence" value="ECO:0007669"/>
    <property type="project" value="InterPro"/>
</dbReference>
<feature type="region of interest" description="Disordered" evidence="8">
    <location>
        <begin position="1736"/>
        <end position="1902"/>
    </location>
</feature>
<dbReference type="GO" id="GO:0003899">
    <property type="term" value="F:DNA-directed RNA polymerase activity"/>
    <property type="evidence" value="ECO:0007669"/>
    <property type="project" value="UniProtKB-EC"/>
</dbReference>
<feature type="compositionally biased region" description="Basic and acidic residues" evidence="8">
    <location>
        <begin position="2097"/>
        <end position="2116"/>
    </location>
</feature>
<feature type="compositionally biased region" description="Basic and acidic residues" evidence="8">
    <location>
        <begin position="488"/>
        <end position="499"/>
    </location>
</feature>
<feature type="compositionally biased region" description="Low complexity" evidence="8">
    <location>
        <begin position="1224"/>
        <end position="1246"/>
    </location>
</feature>
<dbReference type="InterPro" id="IPR006592">
    <property type="entry name" value="RNA_pol_N"/>
</dbReference>
<reference evidence="10 11" key="1">
    <citation type="journal article" date="2014" name="Nat. Commun.">
        <title>Klebsormidium flaccidum genome reveals primary factors for plant terrestrial adaptation.</title>
        <authorList>
            <person name="Hori K."/>
            <person name="Maruyama F."/>
            <person name="Fujisawa T."/>
            <person name="Togashi T."/>
            <person name="Yamamoto N."/>
            <person name="Seo M."/>
            <person name="Sato S."/>
            <person name="Yamada T."/>
            <person name="Mori H."/>
            <person name="Tajima N."/>
            <person name="Moriyama T."/>
            <person name="Ikeuchi M."/>
            <person name="Watanabe M."/>
            <person name="Wada H."/>
            <person name="Kobayashi K."/>
            <person name="Saito M."/>
            <person name="Masuda T."/>
            <person name="Sasaki-Sekimoto Y."/>
            <person name="Mashiguchi K."/>
            <person name="Awai K."/>
            <person name="Shimojima M."/>
            <person name="Masuda S."/>
            <person name="Iwai M."/>
            <person name="Nobusawa T."/>
            <person name="Narise T."/>
            <person name="Kondo S."/>
            <person name="Saito H."/>
            <person name="Sato R."/>
            <person name="Murakawa M."/>
            <person name="Ihara Y."/>
            <person name="Oshima-Yamada Y."/>
            <person name="Ohtaka K."/>
            <person name="Satoh M."/>
            <person name="Sonobe K."/>
            <person name="Ishii M."/>
            <person name="Ohtani R."/>
            <person name="Kanamori-Sato M."/>
            <person name="Honoki R."/>
            <person name="Miyazaki D."/>
            <person name="Mochizuki H."/>
            <person name="Umetsu J."/>
            <person name="Higashi K."/>
            <person name="Shibata D."/>
            <person name="Kamiya Y."/>
            <person name="Sato N."/>
            <person name="Nakamura Y."/>
            <person name="Tabata S."/>
            <person name="Ida S."/>
            <person name="Kurokawa K."/>
            <person name="Ohta H."/>
        </authorList>
    </citation>
    <scope>NUCLEOTIDE SEQUENCE [LARGE SCALE GENOMIC DNA]</scope>
    <source>
        <strain evidence="10 11">NIES-2285</strain>
    </source>
</reference>
<evidence type="ECO:0000256" key="7">
    <source>
        <dbReference type="RuleBase" id="RU004279"/>
    </source>
</evidence>
<feature type="compositionally biased region" description="Polar residues" evidence="8">
    <location>
        <begin position="2897"/>
        <end position="2911"/>
    </location>
</feature>
<dbReference type="Proteomes" id="UP000054558">
    <property type="component" value="Unassembled WGS sequence"/>
</dbReference>
<feature type="compositionally biased region" description="Basic and acidic residues" evidence="8">
    <location>
        <begin position="1782"/>
        <end position="1812"/>
    </location>
</feature>
<dbReference type="InterPro" id="IPR044893">
    <property type="entry name" value="RNA_pol_Rpb1_clamp_domain"/>
</dbReference>
<dbReference type="InterPro" id="IPR045867">
    <property type="entry name" value="DNA-dir_RpoC_beta_prime"/>
</dbReference>
<dbReference type="PANTHER" id="PTHR19376:SF11">
    <property type="entry name" value="DNA-DIRECTED RNA POLYMERASE I SUBUNIT RPA1"/>
    <property type="match status" value="1"/>
</dbReference>
<sequence length="3493" mass="376906">MAEVGTVQSIEFGLMGDQELRQLSILEIRDAADLSDPRLGVSLKQKGTCGTCDGKADPSTAESNCPGHWGHIELVFPVFFPHLIPKVTQVLLSFCVNCRRRLSRKVPPPLLNFNGHRLQLRPKAGRRAAERVPAESSEGDESDGGEVCCEDSVKESAEAKVLQFRRMLCAVCKKRADVEFREDFDAKAVQRLFKKITDEEWRGFKPRGGLGRPEWLVHSVLLVPPPHLRIAPEWASRLKVDHITRCLRSILAANKKLKQLKDAGKVPDVFELERLQPPVNSFFRAAAKEPESGTAEQRKARAPTKKDRGILDLIQPPKEPKEGHVALLKGKRSDYSGRSVISPAADVSVTAVEVPREMGLRKTERVTSLNLPRLQGIFERSIRAARGLLERDEPLKECPEDATEGPSNDGTATRAGEAFETGRESEGDQNQRTRRQSDRGWGAGEEKAAGQRNGRTEMQRKEIDGTQPEVEGWGGGNGCGEVGGAEKQSSDEVRLEKQRNGTGNQRNDDTGTQPEGDGGTRWGDVGGAEKQRSGDVVIEEQRNGGQGTERNQDTGSQLGWGGGTGWGGVGDAGKQRSVEAGMDEQRKSGTETKRNADLESQPVWGGGSGWGNVDCMKEADSADGDTTESPQKPVDRMEVESGRGRRGYSEAAAEGTAWKTERSGTGWQETDFNDPEGGANPTEAERPGAREPIEEHIEEQKDIDCAQNETNQGSAGKSMGEDKGGATGWGEPGAWGAAVARDDVSNPDDVSNWQEEAPGEGEEATGWGVEEEKLVAERNERSGEDGWGKTRAKFEAPGVWGDSQRGMQGEGVAKKGSRGEERVQEEEKREKARAPNRPVRPFDGQIVQFRRNGTWRKVALVSPGQFELRVGDVIERLLTEGDLVLWNRNPSVRQHNLLASRVKLTDCKTIGLPLPLCHACNGDFDGDEMNLHVPQGPEACAEAQELLLTSANVTSTQKGQALVALWQDSRLGVFLMLTSGRKGAPVDFTRADACQLVVGIPDEASRSGGSKKRLQFDPPTGTEADGGEQTLLPDPPARRKLDGEPVYTADQILCAALPDGFTYASEEDGVRIARGRAEFYGARMGATWLGEAPDGLVATLWRMYGAAAAVRFLDAATHFTRVFLDNRGFSLGLEDLLITPSRAPGSSNRAQNKFEQIRMRALRIAIRCVVKMSAAEPEPESVMHADTGDLGERLRQELEAREARKPGARRESVPRRKRKRTVLDSESSDGAAPPDASGAASVSDAPARLRGGGSPEDDPLQREAWSDPDFDAVMEQDEVKDGVGDVTVVLNAVRGGDADVSLGEGVSLGGLSGDADNQDNQPVRQTGRSDPPGWGGTGWDGTGTGWGGTGSSKEGSGLTELDGERIPGGENRAPKRQPARALDEKAAAAAVTGRKRAGMRFALEDLRQVKKLIGQGRWVKNGLRKEWNSTGALSAEESRVGVPPEGSGRKRKAPERTASEEVGREEECHGPPVKRRANWWGRLRRDEEAQSDVIRVFERAAKEEQALMNRHVPPGNAFRALYEAGSKGSPANLQKMALAQGLQLWEGRALLPMLETERFLPHLPSESWWASRFDELSRGRSRLVSARALPGAFARQYREEARFAAAYFEAHKFIRTPLVSGARTRADHFFAQAMAERHSLVLKGTGNDLPYSIGKNLMFHLGDLTFDELGMVTSADGHVVRFPSTEWDGARAKYSKRVGARTEPEPIKRTERARARGARGVGVLLDSPSKVPFLGLERKKFPTPGTEWWYDEDSGSEEGKGQEENAPGERWGEDEDGMETQKGGEETDKHRSGGERGSQEGDRGWDGNEDGWKNTTSGWTGLKASSDRGEKEKSSNPERVEAAQGSETLRSGAPSASAEDERKQDLPEVSSGKTEQGAVPGSVSARSDGALGIETEKLSDGSQSIGAALACVTNMVQNDVDAVNPSDVTKMETGGEGQEGPVRAFGTRPRPRRLKVTRRRKRSVAGGVGSGDNSSPPQKDASKVRKRKNFRKTSDNSSSEEDPEWMPNSGSDGESEASGEEVSGSALSNMRGGGTERAEGDEFRSAPRDGVSDELTDVLDAVDDVLKAMDEVSNAGGAFNEVTQPFDGAQTTEGEFAKARADSGGKGDGEPTEKSFGDPTAEETSPLGPEAECETEPMQSDPCDDENPTFGGIPDVPAEGTWDDGIPGTWGFPEAGDAVGAAAAHALAEPLAQGVLDAVKRPGGGVLDVARRDILTLKRDPLKGKTTAVNLALQPPDARGALLTPLRARVCAHFERHLRPRSLEAAVASWRVVRMLKEDRPTLTLTSYTWLEVDGSTRGVRLPNLVLDMNAAPALAILELRDSGHVAECLRSTLAAKRRQKDDGNAPAAYELQTLAERAEEMLPEEFSVDFPQVPQPVEDSISSPPKRRRNQALVDDPRRLVVRALLGWWTRKDAPFDKRMERFESKVREVLETNIGGSSWVASATAAPARAHGARGLTVTVERPPKPKIGANKNGEMSPAELKQGLRNYEREYLQKVPNAQEQSPLGLAFLAVAKVPPFRHEAGDDSGGRGEVGGTGRTGKREGAESGSRRVWPKSFFNSDSEEEDASDEEASVKDGSGRLEDLQTEGLDIDASELMDPFRSRPEDCEDVAESLGIEAAQAALVEDLQEVYGDKVDRKHLELVADKMTASGKVLSLNMNGYKEHRARMKLSIPPLSRAIYRKENKSAPKILTDAAYAGQRDALTQPSARAGLGLPVASGTGGGFALLPNPRAARAAVPQERIAQARAAQERAATSGQEKQQMGDQEQVGDGIWSPGKAMPWRDGRKTGAAEHANRDGPETATGWGAPAESDRNKDPGSGWDEPVEGTGWDIPREPKKAGNKSGTGWNGSEAPLQRGPAKESDRNRSPEDVSAAAGKSNWKEDPGSGWGDPVEGTGWNLNTEPAQTVNNAGTGWKSVETPLERGPANESGWGNPVGATGWGISIEPHQVKSPANRSGTGWNTPESCLERRPGSETGPPNVPPEHASAAAEQQPVVSPGGSAPDETARGACTKEEAGSGWGSPAGWGAEELEGGHFPEGPEERAAEGGQNSELKNEGESKRAKNESRIIEKEKTSTEVEEMVWAAPEDATWQAVTGPSEEEASLGAWGTGGGATGWDTGKDGDEIRSAWKGDQGKSNGWERTDEVARKGASVGDNHGKRVRGAEAERGDSGQGLTGTAEERSEKRQRPEETSRDEAGQGGQIRPGEREGKRERLSGHGSEDDPLVTDLRAKRNWASTILRRYEISERLSPEDQQFVLEELLAYHEKAAEKIGCGVEAIKVDRAPKGQSDRCFHVLRTDGSSEDFSFRKCLVNRAAQAGANGDQMQGLTTGWAGRFRPPGDEPAKEHSGSRSVPQFRPQGDQLAKEHSDFGSVLRFHSPADGPAKTHPTLVSRFRSPTDPPAEADPDKDVSRVIPPREAPASESPGDVSRFMPPGAVSPAGADPDHLSPVGPSKDQPASAPESDHPEPLRKPPEVLERSRDEGAQVGSAPISNVS</sequence>
<feature type="compositionally biased region" description="Basic and acidic residues" evidence="8">
    <location>
        <begin position="573"/>
        <end position="597"/>
    </location>
</feature>
<dbReference type="Pfam" id="PF05000">
    <property type="entry name" value="RNA_pol_Rpb1_4"/>
    <property type="match status" value="1"/>
</dbReference>
<feature type="region of interest" description="Disordered" evidence="8">
    <location>
        <begin position="122"/>
        <end position="145"/>
    </location>
</feature>
<dbReference type="Gene3D" id="4.10.860.120">
    <property type="entry name" value="RNA polymerase II, clamp domain"/>
    <property type="match status" value="1"/>
</dbReference>
<evidence type="ECO:0000256" key="2">
    <source>
        <dbReference type="ARBA" id="ARBA00022478"/>
    </source>
</evidence>
<name>A0A1Y1HU34_KLENI</name>
<accession>A0A1Y1HU34</accession>
<feature type="region of interest" description="Disordered" evidence="8">
    <location>
        <begin position="1693"/>
        <end position="1714"/>
    </location>
</feature>
<dbReference type="Pfam" id="PF04998">
    <property type="entry name" value="RNA_pol_Rpb1_5"/>
    <property type="match status" value="1"/>
</dbReference>
<keyword evidence="5 7" id="KW-0804">Transcription</keyword>
<feature type="region of interest" description="Disordered" evidence="8">
    <location>
        <begin position="3092"/>
        <end position="3224"/>
    </location>
</feature>
<dbReference type="Pfam" id="PF04983">
    <property type="entry name" value="RNA_pol_Rpb1_3"/>
    <property type="match status" value="1"/>
</dbReference>
<evidence type="ECO:0000259" key="9">
    <source>
        <dbReference type="SMART" id="SM00663"/>
    </source>
</evidence>
<feature type="compositionally biased region" description="Basic and acidic residues" evidence="8">
    <location>
        <begin position="3031"/>
        <end position="3044"/>
    </location>
</feature>
<feature type="compositionally biased region" description="Polar residues" evidence="8">
    <location>
        <begin position="500"/>
        <end position="513"/>
    </location>
</feature>
<feature type="compositionally biased region" description="Acidic residues" evidence="8">
    <location>
        <begin position="1266"/>
        <end position="1276"/>
    </location>
</feature>
<feature type="compositionally biased region" description="Basic and acidic residues" evidence="8">
    <location>
        <begin position="420"/>
        <end position="464"/>
    </location>
</feature>
<feature type="compositionally biased region" description="Basic and acidic residues" evidence="8">
    <location>
        <begin position="683"/>
        <end position="704"/>
    </location>
</feature>
<dbReference type="Gene3D" id="1.10.274.100">
    <property type="entry name" value="RNA polymerase Rpb1, domain 3"/>
    <property type="match status" value="1"/>
</dbReference>
<feature type="compositionally biased region" description="Gly residues" evidence="8">
    <location>
        <begin position="558"/>
        <end position="571"/>
    </location>
</feature>
<feature type="compositionally biased region" description="Basic and acidic residues" evidence="8">
    <location>
        <begin position="3117"/>
        <end position="3146"/>
    </location>
</feature>
<dbReference type="Pfam" id="PF11523">
    <property type="entry name" value="DUF3223"/>
    <property type="match status" value="1"/>
</dbReference>
<comment type="function">
    <text evidence="7">DNA-dependent RNA polymerase catalyzes the transcription of DNA into RNA using the four ribonucleoside triphosphates as substrates.</text>
</comment>
<dbReference type="InterPro" id="IPR007080">
    <property type="entry name" value="RNA_pol_Rpb1_1"/>
</dbReference>
<dbReference type="GO" id="GO:0005736">
    <property type="term" value="C:RNA polymerase I complex"/>
    <property type="evidence" value="ECO:0000318"/>
    <property type="project" value="GO_Central"/>
</dbReference>
<feature type="compositionally biased region" description="Basic and acidic residues" evidence="8">
    <location>
        <begin position="1700"/>
        <end position="1714"/>
    </location>
</feature>
<feature type="compositionally biased region" description="Basic and acidic residues" evidence="8">
    <location>
        <begin position="2573"/>
        <end position="2584"/>
    </location>
</feature>
<feature type="compositionally biased region" description="Basic and acidic residues" evidence="8">
    <location>
        <begin position="3203"/>
        <end position="3219"/>
    </location>
</feature>
<feature type="region of interest" description="Disordered" evidence="8">
    <location>
        <begin position="1294"/>
        <end position="1382"/>
    </location>
</feature>
<feature type="region of interest" description="Disordered" evidence="8">
    <location>
        <begin position="2097"/>
        <end position="2169"/>
    </location>
</feature>
<dbReference type="SUPFAM" id="SSF64484">
    <property type="entry name" value="beta and beta-prime subunits of DNA dependent RNA-polymerase"/>
    <property type="match status" value="3"/>
</dbReference>
<dbReference type="InterPro" id="IPR007081">
    <property type="entry name" value="RNA_pol_Rpb1_5"/>
</dbReference>
<feature type="compositionally biased region" description="Basic and acidic residues" evidence="8">
    <location>
        <begin position="3177"/>
        <end position="3195"/>
    </location>
</feature>
<feature type="compositionally biased region" description="Basic and acidic residues" evidence="8">
    <location>
        <begin position="2858"/>
        <end position="2869"/>
    </location>
</feature>
<feature type="compositionally biased region" description="Basic and acidic residues" evidence="8">
    <location>
        <begin position="1199"/>
        <end position="1214"/>
    </location>
</feature>
<evidence type="ECO:0000313" key="10">
    <source>
        <dbReference type="EMBL" id="GAQ80511.1"/>
    </source>
</evidence>
<feature type="compositionally biased region" description="Acidic residues" evidence="8">
    <location>
        <begin position="2562"/>
        <end position="2572"/>
    </location>
</feature>
<keyword evidence="2 7" id="KW-0240">DNA-directed RNA polymerase</keyword>
<feature type="compositionally biased region" description="Basic and acidic residues" evidence="8">
    <location>
        <begin position="2034"/>
        <end position="2051"/>
    </location>
</feature>
<feature type="compositionally biased region" description="Polar residues" evidence="8">
    <location>
        <begin position="1318"/>
        <end position="1328"/>
    </location>
</feature>
<feature type="region of interest" description="Disordered" evidence="8">
    <location>
        <begin position="1923"/>
        <end position="2055"/>
    </location>
</feature>
<feature type="compositionally biased region" description="Basic and acidic residues" evidence="8">
    <location>
        <begin position="817"/>
        <end position="833"/>
    </location>
</feature>
<feature type="region of interest" description="Disordered" evidence="8">
    <location>
        <begin position="1430"/>
        <end position="1471"/>
    </location>
</feature>
<evidence type="ECO:0000256" key="1">
    <source>
        <dbReference type="ARBA" id="ARBA00006460"/>
    </source>
</evidence>
<dbReference type="InterPro" id="IPR038120">
    <property type="entry name" value="Rpb1_funnel_sf"/>
</dbReference>
<evidence type="ECO:0000313" key="11">
    <source>
        <dbReference type="Proteomes" id="UP000054558"/>
    </source>
</evidence>
<comment type="similarity">
    <text evidence="1 7">Belongs to the RNA polymerase beta' chain family.</text>
</comment>
<dbReference type="Gene3D" id="3.10.450.40">
    <property type="match status" value="1"/>
</dbReference>
<feature type="compositionally biased region" description="Basic and acidic residues" evidence="8">
    <location>
        <begin position="2541"/>
        <end position="2550"/>
    </location>
</feature>
<feature type="compositionally biased region" description="Basic and acidic residues" evidence="8">
    <location>
        <begin position="770"/>
        <end position="794"/>
    </location>
</feature>
<feature type="region of interest" description="Disordered" evidence="8">
    <location>
        <begin position="2744"/>
        <end position="3077"/>
    </location>
</feature>
<dbReference type="OMA" id="ICNNDGV"/>
<keyword evidence="11" id="KW-1185">Reference proteome</keyword>
<feature type="compositionally biased region" description="Basic and acidic residues" evidence="8">
    <location>
        <begin position="3004"/>
        <end position="3015"/>
    </location>
</feature>
<feature type="compositionally biased region" description="Basic and acidic residues" evidence="8">
    <location>
        <begin position="1454"/>
        <end position="1469"/>
    </location>
</feature>
<feature type="compositionally biased region" description="Basic and acidic residues" evidence="8">
    <location>
        <begin position="3052"/>
        <end position="3075"/>
    </location>
</feature>
<feature type="compositionally biased region" description="Basic and acidic residues" evidence="8">
    <location>
        <begin position="2521"/>
        <end position="2530"/>
    </location>
</feature>
<keyword evidence="3 7" id="KW-0808">Transferase</keyword>
<dbReference type="InterPro" id="IPR042102">
    <property type="entry name" value="RNA_pol_Rpb1_3_sf"/>
</dbReference>
<feature type="compositionally biased region" description="Basic residues" evidence="8">
    <location>
        <begin position="1949"/>
        <end position="1963"/>
    </location>
</feature>
<feature type="compositionally biased region" description="Polar residues" evidence="8">
    <location>
        <begin position="2755"/>
        <end position="2765"/>
    </location>
</feature>
<feature type="compositionally biased region" description="Basic and acidic residues" evidence="8">
    <location>
        <begin position="3460"/>
        <end position="3481"/>
    </location>
</feature>
<dbReference type="Gene3D" id="3.30.1490.180">
    <property type="entry name" value="RNA polymerase ii"/>
    <property type="match status" value="2"/>
</dbReference>
<dbReference type="InterPro" id="IPR007066">
    <property type="entry name" value="RNA_pol_Rpb1_3"/>
</dbReference>
<feature type="region of interest" description="Disordered" evidence="8">
    <location>
        <begin position="287"/>
        <end position="306"/>
    </location>
</feature>
<feature type="compositionally biased region" description="Basic and acidic residues" evidence="8">
    <location>
        <begin position="3154"/>
        <end position="3168"/>
    </location>
</feature>
<feature type="region of interest" description="Disordered" evidence="8">
    <location>
        <begin position="3318"/>
        <end position="3355"/>
    </location>
</feature>
<feature type="compositionally biased region" description="Basic and acidic residues" evidence="8">
    <location>
        <begin position="1825"/>
        <end position="1841"/>
    </location>
</feature>
<gene>
    <name evidence="10" type="ORF">KFL_000560010</name>
</gene>
<feature type="region of interest" description="Disordered" evidence="8">
    <location>
        <begin position="3371"/>
        <end position="3493"/>
    </location>
</feature>
<feature type="compositionally biased region" description="Gly residues" evidence="8">
    <location>
        <begin position="472"/>
        <end position="483"/>
    </location>
</feature>
<evidence type="ECO:0000256" key="4">
    <source>
        <dbReference type="ARBA" id="ARBA00022695"/>
    </source>
</evidence>
<feature type="compositionally biased region" description="Basic and acidic residues" evidence="8">
    <location>
        <begin position="633"/>
        <end position="643"/>
    </location>
</feature>
<organism evidence="10 11">
    <name type="scientific">Klebsormidium nitens</name>
    <name type="common">Green alga</name>
    <name type="synonym">Ulothrix nitens</name>
    <dbReference type="NCBI Taxonomy" id="105231"/>
    <lineage>
        <taxon>Eukaryota</taxon>
        <taxon>Viridiplantae</taxon>
        <taxon>Streptophyta</taxon>
        <taxon>Klebsormidiophyceae</taxon>
        <taxon>Klebsormidiales</taxon>
        <taxon>Klebsormidiaceae</taxon>
        <taxon>Klebsormidium</taxon>
    </lineage>
</organism>
<dbReference type="SMART" id="SM00663">
    <property type="entry name" value="RPOLA_N"/>
    <property type="match status" value="1"/>
</dbReference>
<dbReference type="InterPro" id="IPR000722">
    <property type="entry name" value="RNA_pol_asu"/>
</dbReference>
<keyword evidence="4 7" id="KW-0548">Nucleotidyltransferase</keyword>
<dbReference type="PANTHER" id="PTHR19376">
    <property type="entry name" value="DNA-DIRECTED RNA POLYMERASE"/>
    <property type="match status" value="1"/>
</dbReference>
<comment type="catalytic activity">
    <reaction evidence="6 7">
        <text>RNA(n) + a ribonucleoside 5'-triphosphate = RNA(n+1) + diphosphate</text>
        <dbReference type="Rhea" id="RHEA:21248"/>
        <dbReference type="Rhea" id="RHEA-COMP:14527"/>
        <dbReference type="Rhea" id="RHEA-COMP:17342"/>
        <dbReference type="ChEBI" id="CHEBI:33019"/>
        <dbReference type="ChEBI" id="CHEBI:61557"/>
        <dbReference type="ChEBI" id="CHEBI:140395"/>
        <dbReference type="EC" id="2.7.7.6"/>
    </reaction>
</comment>
<dbReference type="Pfam" id="PF00623">
    <property type="entry name" value="RNA_pol_Rpb1_2"/>
    <property type="match status" value="1"/>
</dbReference>
<feature type="compositionally biased region" description="Gly residues" evidence="8">
    <location>
        <begin position="1333"/>
        <end position="1350"/>
    </location>
</feature>
<feature type="region of interest" description="Disordered" evidence="8">
    <location>
        <begin position="391"/>
        <end position="840"/>
    </location>
</feature>
<dbReference type="STRING" id="105231.A0A1Y1HU34"/>
<feature type="compositionally biased region" description="Polar residues" evidence="8">
    <location>
        <begin position="2951"/>
        <end position="2964"/>
    </location>
</feature>